<proteinExistence type="predicted"/>
<protein>
    <submittedName>
        <fullName evidence="2">Uncharacterized protein</fullName>
    </submittedName>
</protein>
<dbReference type="AlphaFoldDB" id="A0AA88YAP4"/>
<dbReference type="PANTHER" id="PTHR37456">
    <property type="entry name" value="SI:CH211-266K2.1"/>
    <property type="match status" value="1"/>
</dbReference>
<feature type="region of interest" description="Disordered" evidence="1">
    <location>
        <begin position="1014"/>
        <end position="1080"/>
    </location>
</feature>
<feature type="region of interest" description="Disordered" evidence="1">
    <location>
        <begin position="706"/>
        <end position="726"/>
    </location>
</feature>
<comment type="caution">
    <text evidence="2">The sequence shown here is derived from an EMBL/GenBank/DDBJ whole genome shotgun (WGS) entry which is preliminary data.</text>
</comment>
<feature type="compositionally biased region" description="Gly residues" evidence="1">
    <location>
        <begin position="522"/>
        <end position="532"/>
    </location>
</feature>
<feature type="compositionally biased region" description="Low complexity" evidence="1">
    <location>
        <begin position="1014"/>
        <end position="1028"/>
    </location>
</feature>
<dbReference type="InterPro" id="IPR008160">
    <property type="entry name" value="Collagen"/>
</dbReference>
<feature type="compositionally biased region" description="Low complexity" evidence="1">
    <location>
        <begin position="544"/>
        <end position="571"/>
    </location>
</feature>
<accession>A0AA88YAP4</accession>
<keyword evidence="3" id="KW-1185">Reference proteome</keyword>
<evidence type="ECO:0000313" key="2">
    <source>
        <dbReference type="EMBL" id="KAK3096185.1"/>
    </source>
</evidence>
<dbReference type="EMBL" id="VSWD01000008">
    <property type="protein sequence ID" value="KAK3096185.1"/>
    <property type="molecule type" value="Genomic_DNA"/>
</dbReference>
<feature type="compositionally biased region" description="Polar residues" evidence="1">
    <location>
        <begin position="711"/>
        <end position="726"/>
    </location>
</feature>
<dbReference type="PANTHER" id="PTHR37456:SF6">
    <property type="entry name" value="COLLAGEN ALPHA-1(XXIII) CHAIN-LIKE ISOFORM X2"/>
    <property type="match status" value="1"/>
</dbReference>
<evidence type="ECO:0000313" key="3">
    <source>
        <dbReference type="Proteomes" id="UP001186944"/>
    </source>
</evidence>
<dbReference type="Proteomes" id="UP001186944">
    <property type="component" value="Unassembled WGS sequence"/>
</dbReference>
<feature type="compositionally biased region" description="Low complexity" evidence="1">
    <location>
        <begin position="1045"/>
        <end position="1059"/>
    </location>
</feature>
<name>A0AA88YAP4_PINIB</name>
<feature type="region of interest" description="Disordered" evidence="1">
    <location>
        <begin position="450"/>
        <end position="596"/>
    </location>
</feature>
<feature type="compositionally biased region" description="Low complexity" evidence="1">
    <location>
        <begin position="452"/>
        <end position="461"/>
    </location>
</feature>
<sequence length="1116" mass="122173">MPVEYTTSATTTISTTLPSTKLTTRTTQPSTTTLPTSTMTPEVLTTKSTTIKPFSQILQSTMIPPNVSLADNSVLNDENNVLLHPKNVTGIPILLSTQKQIEASTKLTPASTPTHTQKPVYERNITFQVVRPNSEIKNISTTKSPVITSPRTTTTEMIVSSSKYSVKRKEKNSKNNQMPPIRPVYKHTPNKNFTSVRNDITNTKTHKLVIPTLTRNQSVQKPETVRKFLSRDELKKRMRTKLVKTQNRLSVLPVPRTISVPKPPPMTIQVASRDSSEIIGKISRPKYDIIATYESTTKRPSVKKDMVKSYFSPHRREKTPVLGSLIRRPVGTPGVFYISEKAQEIKQKYDRFLHHKKSKEKKMTTTHKPETTTLFVDTSSYKEEYSYHRDFSLSNRKKSLLSQISDKQYSDLSNVGIIQQMPNKRMNITSNYRNTTSPTLHRSMRYSGSVGPMGPKGEMGPIGPPGPKGAPGLIGRPGPAGEPGPPGAPGTDGATGLLGPMGPPGPQGDPGFDGAPGPQGPPGVGAGPGGGKPGPPGQPGMPGRPGYNGAPGKPGMNGKPGMPGLKGTPGMMGPPGQPGRMGMIGAPGPNANQVAEQPPVPLTPIANEALPVPDDPTGPSNPYADSHILSQFNVQGVATPKQVHPVVTTPLPTVRHPKKVPYKLTGMPNHSSGEVLYDGPRIVHGVYSKEPSNNVEESRPLGPVVKKTKMNVPNSPKQWIPSNEINSPTNVLNQQKVQNTMNGNIQNHQNNVMMGQNAPQNNVMMGQNVPQNNVMMGQNVPQNNVMMGQNVPQNNVMMGQNVPQNNVMMGQNVPQNNIMMGQNVPQNNVMMGQNVPQNNVMMGQNVPQNNVMMGQNVPQNNVMMGQNLPQNNVKMGKNPPPNNVMTGQKLPFSPIMMQGNKPQMKPVNTNSMVIGSFALPWQNNPFAMKQTTMLPWNIHGPNPMKMMKQDNSKLPNVLSQMPSFNDMQKPVPQSKKNLLTSFELFNNPMDKHAFNQMMFSMATPLQMKLITTPKLTTPKPTTTPTTTPGGEVENEYEGPPPGQNTTTTTMAPVTTTLKTIPPRNPDFGKKVPSGNYQYNQHPYANYHQQYAHNQYAQQTPPVYQRPRYRLPSLAVK</sequence>
<feature type="compositionally biased region" description="Low complexity" evidence="1">
    <location>
        <begin position="470"/>
        <end position="479"/>
    </location>
</feature>
<gene>
    <name evidence="2" type="ORF">FSP39_024170</name>
</gene>
<dbReference type="Pfam" id="PF01391">
    <property type="entry name" value="Collagen"/>
    <property type="match status" value="2"/>
</dbReference>
<feature type="region of interest" description="Disordered" evidence="1">
    <location>
        <begin position="163"/>
        <end position="192"/>
    </location>
</feature>
<feature type="compositionally biased region" description="Low complexity" evidence="1">
    <location>
        <begin position="489"/>
        <end position="500"/>
    </location>
</feature>
<reference evidence="2" key="1">
    <citation type="submission" date="2019-08" db="EMBL/GenBank/DDBJ databases">
        <title>The improved chromosome-level genome for the pearl oyster Pinctada fucata martensii using PacBio sequencing and Hi-C.</title>
        <authorList>
            <person name="Zheng Z."/>
        </authorList>
    </citation>
    <scope>NUCLEOTIDE SEQUENCE</scope>
    <source>
        <strain evidence="2">ZZ-2019</strain>
        <tissue evidence="2">Adductor muscle</tissue>
    </source>
</reference>
<organism evidence="2 3">
    <name type="scientific">Pinctada imbricata</name>
    <name type="common">Atlantic pearl-oyster</name>
    <name type="synonym">Pinctada martensii</name>
    <dbReference type="NCBI Taxonomy" id="66713"/>
    <lineage>
        <taxon>Eukaryota</taxon>
        <taxon>Metazoa</taxon>
        <taxon>Spiralia</taxon>
        <taxon>Lophotrochozoa</taxon>
        <taxon>Mollusca</taxon>
        <taxon>Bivalvia</taxon>
        <taxon>Autobranchia</taxon>
        <taxon>Pteriomorphia</taxon>
        <taxon>Pterioida</taxon>
        <taxon>Pterioidea</taxon>
        <taxon>Pteriidae</taxon>
        <taxon>Pinctada</taxon>
    </lineage>
</organism>
<evidence type="ECO:0000256" key="1">
    <source>
        <dbReference type="SAM" id="MobiDB-lite"/>
    </source>
</evidence>
<dbReference type="InterPro" id="IPR050938">
    <property type="entry name" value="Collagen_Structural_Proteins"/>
</dbReference>